<dbReference type="SUPFAM" id="SSF56219">
    <property type="entry name" value="DNase I-like"/>
    <property type="match status" value="1"/>
</dbReference>
<accession>A0A1A8LZL9</accession>
<evidence type="ECO:0000313" key="1">
    <source>
        <dbReference type="EMBL" id="SBR49963.1"/>
    </source>
</evidence>
<feature type="non-terminal residue" evidence="1">
    <location>
        <position position="129"/>
    </location>
</feature>
<organism evidence="1">
    <name type="scientific">Nothobranchius pienaari</name>
    <dbReference type="NCBI Taxonomy" id="704102"/>
    <lineage>
        <taxon>Eukaryota</taxon>
        <taxon>Metazoa</taxon>
        <taxon>Chordata</taxon>
        <taxon>Craniata</taxon>
        <taxon>Vertebrata</taxon>
        <taxon>Euteleostomi</taxon>
        <taxon>Actinopterygii</taxon>
        <taxon>Neopterygii</taxon>
        <taxon>Teleostei</taxon>
        <taxon>Neoteleostei</taxon>
        <taxon>Acanthomorphata</taxon>
        <taxon>Ovalentaria</taxon>
        <taxon>Atherinomorphae</taxon>
        <taxon>Cyprinodontiformes</taxon>
        <taxon>Nothobranchiidae</taxon>
        <taxon>Nothobranchius</taxon>
    </lineage>
</organism>
<sequence length="129" mass="15074">LDYKHMLEIILTKSQGILICGGDFNIHLNPKIDSSNGKPDSSHLRKKVNKYMKEMGIIDIWRETNPTGREYTYYSGAHNGYSRIDLFLMFKTDVFRVIKCDIRTCIMSDHNPVYLSVELKDRIKSTLWK</sequence>
<protein>
    <recommendedName>
        <fullName evidence="2">Endonuclease/exonuclease/phosphatase domain-containing protein</fullName>
    </recommendedName>
</protein>
<dbReference type="EMBL" id="HAEF01010216">
    <property type="protein sequence ID" value="SBR49963.1"/>
    <property type="molecule type" value="Transcribed_RNA"/>
</dbReference>
<dbReference type="AlphaFoldDB" id="A0A1A8LZL9"/>
<gene>
    <name evidence="1" type="primary">Nfu_g_1_024345</name>
</gene>
<feature type="non-terminal residue" evidence="1">
    <location>
        <position position="1"/>
    </location>
</feature>
<name>A0A1A8LZL9_9TELE</name>
<evidence type="ECO:0008006" key="2">
    <source>
        <dbReference type="Google" id="ProtNLM"/>
    </source>
</evidence>
<reference evidence="1" key="2">
    <citation type="submission" date="2016-06" db="EMBL/GenBank/DDBJ databases">
        <title>The genome of a short-lived fish provides insights into sex chromosome evolution and the genetic control of aging.</title>
        <authorList>
            <person name="Reichwald K."/>
            <person name="Felder M."/>
            <person name="Petzold A."/>
            <person name="Koch P."/>
            <person name="Groth M."/>
            <person name="Platzer M."/>
        </authorList>
    </citation>
    <scope>NUCLEOTIDE SEQUENCE</scope>
    <source>
        <tissue evidence="1">Brain</tissue>
    </source>
</reference>
<reference evidence="1" key="1">
    <citation type="submission" date="2016-05" db="EMBL/GenBank/DDBJ databases">
        <authorList>
            <person name="Lavstsen T."/>
            <person name="Jespersen J.S."/>
        </authorList>
    </citation>
    <scope>NUCLEOTIDE SEQUENCE</scope>
    <source>
        <tissue evidence="1">Brain</tissue>
    </source>
</reference>
<dbReference type="InterPro" id="IPR036691">
    <property type="entry name" value="Endo/exonu/phosph_ase_sf"/>
</dbReference>
<dbReference type="Gene3D" id="3.60.10.10">
    <property type="entry name" value="Endonuclease/exonuclease/phosphatase"/>
    <property type="match status" value="1"/>
</dbReference>
<proteinExistence type="predicted"/>